<keyword evidence="1" id="KW-0812">Transmembrane</keyword>
<comment type="caution">
    <text evidence="2">The sequence shown here is derived from an EMBL/GenBank/DDBJ whole genome shotgun (WGS) entry which is preliminary data.</text>
</comment>
<protein>
    <submittedName>
        <fullName evidence="2">DUF3021 family protein</fullName>
    </submittedName>
</protein>
<dbReference type="AlphaFoldDB" id="A0A3N5CH03"/>
<feature type="transmembrane region" description="Helical" evidence="1">
    <location>
        <begin position="113"/>
        <end position="131"/>
    </location>
</feature>
<evidence type="ECO:0000313" key="3">
    <source>
        <dbReference type="Proteomes" id="UP000277108"/>
    </source>
</evidence>
<dbReference type="OrthoDB" id="1698302at2"/>
<dbReference type="RefSeq" id="WP_123808073.1">
    <property type="nucleotide sequence ID" value="NZ_RKRK01000003.1"/>
</dbReference>
<proteinExistence type="predicted"/>
<evidence type="ECO:0000313" key="2">
    <source>
        <dbReference type="EMBL" id="RPF56771.1"/>
    </source>
</evidence>
<keyword evidence="1" id="KW-0472">Membrane</keyword>
<keyword evidence="3" id="KW-1185">Reference proteome</keyword>
<feature type="transmembrane region" description="Helical" evidence="1">
    <location>
        <begin position="12"/>
        <end position="32"/>
    </location>
</feature>
<organism evidence="2 3">
    <name type="scientific">Abyssicoccus albus</name>
    <dbReference type="NCBI Taxonomy" id="1817405"/>
    <lineage>
        <taxon>Bacteria</taxon>
        <taxon>Bacillati</taxon>
        <taxon>Bacillota</taxon>
        <taxon>Bacilli</taxon>
        <taxon>Bacillales</taxon>
        <taxon>Abyssicoccaceae</taxon>
    </lineage>
</organism>
<dbReference type="InterPro" id="IPR021560">
    <property type="entry name" value="DUF3021"/>
</dbReference>
<dbReference type="Pfam" id="PF11457">
    <property type="entry name" value="DUF3021"/>
    <property type="match status" value="1"/>
</dbReference>
<dbReference type="EMBL" id="RKRK01000003">
    <property type="protein sequence ID" value="RPF56771.1"/>
    <property type="molecule type" value="Genomic_DNA"/>
</dbReference>
<feature type="transmembrane region" description="Helical" evidence="1">
    <location>
        <begin position="52"/>
        <end position="75"/>
    </location>
</feature>
<accession>A0A3N5CH03</accession>
<sequence length="149" mass="17151">MKKLIHAIQTGVLIGVILSIITSLIFSKGDYYPMNPVSFMGEVYYERFNETIVMIIAVVLWAFIGILFTYGNNIFTKTDWSFTKQTIVHFLVMLLLFLPLAFLAGWFPINVGSIVSFIIIFIVIYVAMWIGTYQRNKHLVTEINNDLKK</sequence>
<reference evidence="2 3" key="1">
    <citation type="submission" date="2018-11" db="EMBL/GenBank/DDBJ databases">
        <title>Genomic Encyclopedia of Type Strains, Phase IV (KMG-IV): sequencing the most valuable type-strain genomes for metagenomic binning, comparative biology and taxonomic classification.</title>
        <authorList>
            <person name="Goeker M."/>
        </authorList>
    </citation>
    <scope>NUCLEOTIDE SEQUENCE [LARGE SCALE GENOMIC DNA]</scope>
    <source>
        <strain evidence="2 3">DSM 29158</strain>
    </source>
</reference>
<feature type="transmembrane region" description="Helical" evidence="1">
    <location>
        <begin position="87"/>
        <end position="107"/>
    </location>
</feature>
<evidence type="ECO:0000256" key="1">
    <source>
        <dbReference type="SAM" id="Phobius"/>
    </source>
</evidence>
<dbReference type="Proteomes" id="UP000277108">
    <property type="component" value="Unassembled WGS sequence"/>
</dbReference>
<keyword evidence="1" id="KW-1133">Transmembrane helix</keyword>
<name>A0A3N5CH03_9BACL</name>
<gene>
    <name evidence="2" type="ORF">EDD62_1431</name>
</gene>